<dbReference type="EMBL" id="DQ480744">
    <property type="protein sequence ID" value="ABG37967.1"/>
    <property type="molecule type" value="mRNA"/>
</dbReference>
<organism evidence="1">
    <name type="scientific">Rattus norvegicus</name>
    <name type="common">Rat</name>
    <dbReference type="NCBI Taxonomy" id="10116"/>
    <lineage>
        <taxon>Eukaryota</taxon>
        <taxon>Metazoa</taxon>
        <taxon>Chordata</taxon>
        <taxon>Craniata</taxon>
        <taxon>Vertebrata</taxon>
        <taxon>Euteleostomi</taxon>
        <taxon>Mammalia</taxon>
        <taxon>Eutheria</taxon>
        <taxon>Euarchontoglires</taxon>
        <taxon>Glires</taxon>
        <taxon>Rodentia</taxon>
        <taxon>Myomorpha</taxon>
        <taxon>Muroidea</taxon>
        <taxon>Muridae</taxon>
        <taxon>Murinae</taxon>
        <taxon>Rattus</taxon>
    </lineage>
</organism>
<reference evidence="1" key="1">
    <citation type="submission" date="2006-04" db="EMBL/GenBank/DDBJ databases">
        <title>Further Study on the Effects of Different TCM Treatments on Liver Cancer. Constructing a Rat Liver cDNA Library, and Screening and Analyzing of Some Differently Expressed Genes.</title>
        <authorList>
            <person name="Wu Z."/>
            <person name="Fang Z."/>
            <person name="Guan D."/>
            <person name="Zhu X."/>
            <person name="Zhang H."/>
            <person name="Pan Z."/>
            <person name="Liang C."/>
        </authorList>
    </citation>
    <scope>NUCLEOTIDE SEQUENCE</scope>
    <source>
        <strain evidence="1">W</strain>
    </source>
</reference>
<dbReference type="AlphaFoldDB" id="Q0ZFT1"/>
<proteinExistence type="evidence at transcript level"/>
<evidence type="ECO:0000313" key="1">
    <source>
        <dbReference type="EMBL" id="ABG37967.1"/>
    </source>
</evidence>
<name>Q0ZFT1_RAT</name>
<accession>Q0ZFT1</accession>
<protein>
    <submittedName>
        <fullName evidence="1">Uncharacterized protein</fullName>
    </submittedName>
</protein>
<sequence>MARCRQVKVLISKASVPEFNPQSLRPGEREACTRSPSDKRPLWLTFPSSVIINKLLKQSQHYKHL</sequence>